<evidence type="ECO:0000313" key="2">
    <source>
        <dbReference type="Proteomes" id="UP000294530"/>
    </source>
</evidence>
<keyword evidence="2" id="KW-1185">Reference proteome</keyword>
<comment type="caution">
    <text evidence="1">The sequence shown here is derived from an EMBL/GenBank/DDBJ whole genome shotgun (WGS) entry which is preliminary data.</text>
</comment>
<proteinExistence type="predicted"/>
<sequence length="229" mass="26675">MKTLRKITLHEASVKTKFLAGYCKQLEEFSLVLTTIRVAWRVRRAQIEKRSYQRILLHKFLRTIPIAGAMPNRIVIIAKVYGARFSQLLNFLRFCNEQHFGHVYARQQMNLQLFCICSSREYGSKLNAQKSCVNARERFWCGHFIDWKGCDTITSVFPNSVLYRYKLLLNSSAQLIGFECRVPTSPSLQHRCNRNWRQILMVTAGSNAMLEGLRLTCTPEEQQQSSKFQ</sequence>
<accession>A0A976FHR1</accession>
<evidence type="ECO:0000313" key="1">
    <source>
        <dbReference type="EMBL" id="TDH66863.1"/>
    </source>
</evidence>
<dbReference type="EMBL" id="SHOA02000014">
    <property type="protein sequence ID" value="TDH66863.1"/>
    <property type="molecule type" value="Genomic_DNA"/>
</dbReference>
<dbReference type="KEGG" id="blac:94352248"/>
<protein>
    <submittedName>
        <fullName evidence="1">Uncharacterized protein</fullName>
    </submittedName>
</protein>
<dbReference type="RefSeq" id="XP_067816362.1">
    <property type="nucleotide sequence ID" value="XM_067966577.1"/>
</dbReference>
<dbReference type="AlphaFoldDB" id="A0A976FHR1"/>
<dbReference type="GeneID" id="94352248"/>
<organism evidence="1 2">
    <name type="scientific">Bremia lactucae</name>
    <name type="common">Lettuce downy mildew</name>
    <dbReference type="NCBI Taxonomy" id="4779"/>
    <lineage>
        <taxon>Eukaryota</taxon>
        <taxon>Sar</taxon>
        <taxon>Stramenopiles</taxon>
        <taxon>Oomycota</taxon>
        <taxon>Peronosporomycetes</taxon>
        <taxon>Peronosporales</taxon>
        <taxon>Peronosporaceae</taxon>
        <taxon>Bremia</taxon>
    </lineage>
</organism>
<name>A0A976FHR1_BRELC</name>
<gene>
    <name evidence="1" type="ORF">CCR75_008525</name>
</gene>
<dbReference type="Proteomes" id="UP000294530">
    <property type="component" value="Unassembled WGS sequence"/>
</dbReference>
<reference evidence="1 2" key="1">
    <citation type="journal article" date="2021" name="Genome Biol.">
        <title>AFLAP: assembly-free linkage analysis pipeline using k-mers from genome sequencing data.</title>
        <authorList>
            <person name="Fletcher K."/>
            <person name="Zhang L."/>
            <person name="Gil J."/>
            <person name="Han R."/>
            <person name="Cavanaugh K."/>
            <person name="Michelmore R."/>
        </authorList>
    </citation>
    <scope>NUCLEOTIDE SEQUENCE [LARGE SCALE GENOMIC DNA]</scope>
    <source>
        <strain evidence="1 2">SF5</strain>
    </source>
</reference>